<organism evidence="4 5">
    <name type="scientific">Phytomonospora endophytica</name>
    <dbReference type="NCBI Taxonomy" id="714109"/>
    <lineage>
        <taxon>Bacteria</taxon>
        <taxon>Bacillati</taxon>
        <taxon>Actinomycetota</taxon>
        <taxon>Actinomycetes</taxon>
        <taxon>Micromonosporales</taxon>
        <taxon>Micromonosporaceae</taxon>
        <taxon>Phytomonospora</taxon>
    </lineage>
</organism>
<evidence type="ECO:0000259" key="3">
    <source>
        <dbReference type="PROSITE" id="PS50853"/>
    </source>
</evidence>
<evidence type="ECO:0000313" key="4">
    <source>
        <dbReference type="EMBL" id="MBB6038890.1"/>
    </source>
</evidence>
<dbReference type="InterPro" id="IPR013783">
    <property type="entry name" value="Ig-like_fold"/>
</dbReference>
<accession>A0A841G449</accession>
<proteinExistence type="predicted"/>
<dbReference type="Gene3D" id="2.60.120.260">
    <property type="entry name" value="Galactose-binding domain-like"/>
    <property type="match status" value="2"/>
</dbReference>
<dbReference type="EMBL" id="JACHGT010000018">
    <property type="protein sequence ID" value="MBB6038890.1"/>
    <property type="molecule type" value="Genomic_DNA"/>
</dbReference>
<gene>
    <name evidence="4" type="ORF">HNR73_006776</name>
</gene>
<dbReference type="SMART" id="SM00060">
    <property type="entry name" value="FN3"/>
    <property type="match status" value="2"/>
</dbReference>
<comment type="caution">
    <text evidence="4">The sequence shown here is derived from an EMBL/GenBank/DDBJ whole genome shotgun (WGS) entry which is preliminary data.</text>
</comment>
<keyword evidence="2" id="KW-0624">Polysaccharide degradation</keyword>
<sequence length="516" mass="53951">MKAKQYIAIAATAATVLVGSVSSSPGRPPDAVAPEPVTGLAAAGVGDLNRIQLSWNAAVDNVAPDIYRVYGSTDPRFRPGKRTLLGESALTGLRVDGLGTHQTWYFKVVALDTWGNESDASVRVTATTGDTIRYEGEDLALVRSNTGVVTPNPMRGYTGVWSDHGQVFVQARGTTDFADLALDLPAAGTYEVRTSFTRAPDYGQATLAVDGHLLGSPVDAYIPSGVEKTDDLALAPIPMAKGTHVVTLAPAGRNSASKGFQIGVDYVDLKLTGAAPEDRTAPGPIADPVAAPVEGSSTLRVTWTPAADDVLVTGYEVYGSTTAGFEPSTATLLDTVPGARFDHGGLPLRQNWFYRVRAVDGAGHRGPLSAEFGGISGDSLTVEGETMTQIATTAAFAIQNNCCSQAFSGGRQLRFIATKEGDTAELEFTVGMDGSYTVATTSLYARDYGTVQFAIDGVPVGAPVDLYSAPYKLEPVSHGTLDLAAGAHRLTMTIVGRNTASPGFQVSLDKLTLTLG</sequence>
<dbReference type="AlphaFoldDB" id="A0A841G449"/>
<dbReference type="GO" id="GO:0000272">
    <property type="term" value="P:polysaccharide catabolic process"/>
    <property type="evidence" value="ECO:0007669"/>
    <property type="project" value="UniProtKB-KW"/>
</dbReference>
<dbReference type="Proteomes" id="UP000548476">
    <property type="component" value="Unassembled WGS sequence"/>
</dbReference>
<dbReference type="SUPFAM" id="SSF49265">
    <property type="entry name" value="Fibronectin type III"/>
    <property type="match status" value="2"/>
</dbReference>
<dbReference type="RefSeq" id="WP_184791772.1">
    <property type="nucleotide sequence ID" value="NZ_BONT01000059.1"/>
</dbReference>
<dbReference type="Gene3D" id="2.60.40.10">
    <property type="entry name" value="Immunoglobulins"/>
    <property type="match status" value="2"/>
</dbReference>
<feature type="domain" description="Fibronectin type-III" evidence="3">
    <location>
        <begin position="33"/>
        <end position="131"/>
    </location>
</feature>
<reference evidence="4 5" key="1">
    <citation type="submission" date="2020-08" db="EMBL/GenBank/DDBJ databases">
        <title>Genomic Encyclopedia of Type Strains, Phase IV (KMG-IV): sequencing the most valuable type-strain genomes for metagenomic binning, comparative biology and taxonomic classification.</title>
        <authorList>
            <person name="Goeker M."/>
        </authorList>
    </citation>
    <scope>NUCLEOTIDE SEQUENCE [LARGE SCALE GENOMIC DNA]</scope>
    <source>
        <strain evidence="4 5">YIM 65646</strain>
    </source>
</reference>
<keyword evidence="1" id="KW-0326">Glycosidase</keyword>
<keyword evidence="2" id="KW-0119">Carbohydrate metabolism</keyword>
<dbReference type="CDD" id="cd00063">
    <property type="entry name" value="FN3"/>
    <property type="match status" value="1"/>
</dbReference>
<evidence type="ECO:0000256" key="1">
    <source>
        <dbReference type="ARBA" id="ARBA00023295"/>
    </source>
</evidence>
<name>A0A841G449_9ACTN</name>
<dbReference type="GO" id="GO:0016798">
    <property type="term" value="F:hydrolase activity, acting on glycosyl bonds"/>
    <property type="evidence" value="ECO:0007669"/>
    <property type="project" value="UniProtKB-KW"/>
</dbReference>
<evidence type="ECO:0000256" key="2">
    <source>
        <dbReference type="ARBA" id="ARBA00023326"/>
    </source>
</evidence>
<keyword evidence="1" id="KW-0378">Hydrolase</keyword>
<dbReference type="InterPro" id="IPR036116">
    <property type="entry name" value="FN3_sf"/>
</dbReference>
<dbReference type="InterPro" id="IPR003961">
    <property type="entry name" value="FN3_dom"/>
</dbReference>
<protein>
    <recommendedName>
        <fullName evidence="3">Fibronectin type-III domain-containing protein</fullName>
    </recommendedName>
</protein>
<evidence type="ECO:0000313" key="5">
    <source>
        <dbReference type="Proteomes" id="UP000548476"/>
    </source>
</evidence>
<dbReference type="PROSITE" id="PS50853">
    <property type="entry name" value="FN3"/>
    <property type="match status" value="2"/>
</dbReference>
<keyword evidence="5" id="KW-1185">Reference proteome</keyword>
<feature type="domain" description="Fibronectin type-III" evidence="3">
    <location>
        <begin position="284"/>
        <end position="379"/>
    </location>
</feature>